<evidence type="ECO:0000256" key="5">
    <source>
        <dbReference type="ARBA" id="ARBA00023136"/>
    </source>
</evidence>
<feature type="transmembrane region" description="Helical" evidence="7">
    <location>
        <begin position="408"/>
        <end position="430"/>
    </location>
</feature>
<dbReference type="RefSeq" id="WP_149469286.1">
    <property type="nucleotide sequence ID" value="NZ_QOKW01000008.1"/>
</dbReference>
<name>A0A9W7NJT3_9PROT</name>
<sequence length="452" mass="50406">MKYESQKVALPYFYGALALFGVQLLVGLLAGTVYVLPNVLSELLPFNVLRMIHTNALIVWLLMGFFGAAYYLIPEEAERELHSPKLAYIQFGLFMFGALAAVVGYVFRIHEGREFLEQPTWIKVAIVVVALLFLYNISMTVLKGRRTVITNILVMGLWGIAIFFLFSFYNPTNLALDKMYWWYVVHLWVEGVWELVMASILAFLMIKMTGVDREIVEKWLYAIVGLALFSGLLGTGHHYYWIGTPGYWQWIGSLFSTLEVAPFFFMVVFAVKMVLKGGRDHPNKAALLWSVGCAVTAFLGAGVWGFLHTLSWVNYYTHGTQVTAAHGHLAFFGAYAMINLAIFSYAMPHLRGVAPYHQALNKASFWLMTGGMTVMTFALTFAGVVQVHLQRVMGMDYMTVQAEIAPFYWVRLASGAAVFIGAILYLYALLGPVPAARKAGKTGVGGAVQPAE</sequence>
<dbReference type="GO" id="GO:0020037">
    <property type="term" value="F:heme binding"/>
    <property type="evidence" value="ECO:0007669"/>
    <property type="project" value="InterPro"/>
</dbReference>
<feature type="transmembrane region" description="Helical" evidence="7">
    <location>
        <begin position="247"/>
        <end position="275"/>
    </location>
</feature>
<keyword evidence="6" id="KW-0813">Transport</keyword>
<keyword evidence="2 6" id="KW-0679">Respiratory chain</keyword>
<dbReference type="InterPro" id="IPR023616">
    <property type="entry name" value="Cyt_c_oxase-like_su1_dom"/>
</dbReference>
<reference evidence="9 10" key="1">
    <citation type="submission" date="2018-07" db="EMBL/GenBank/DDBJ databases">
        <title>Genome sequence of Azospirillum sp. ATCC 49961.</title>
        <authorList>
            <person name="Sant'Anna F.H."/>
            <person name="Baldani J.I."/>
            <person name="Zilli J.E."/>
            <person name="Reis V.M."/>
            <person name="Hartmann A."/>
            <person name="Cruz L."/>
            <person name="de Souza E.M."/>
            <person name="de Oliveira Pedrosa F."/>
            <person name="Passaglia L.M.P."/>
        </authorList>
    </citation>
    <scope>NUCLEOTIDE SEQUENCE [LARGE SCALE GENOMIC DNA]</scope>
    <source>
        <strain evidence="9 10">ATCC 49961</strain>
    </source>
</reference>
<keyword evidence="6" id="KW-0408">Iron</keyword>
<evidence type="ECO:0000256" key="3">
    <source>
        <dbReference type="ARBA" id="ARBA00022692"/>
    </source>
</evidence>
<feature type="transmembrane region" description="Helical" evidence="7">
    <location>
        <begin position="287"/>
        <end position="307"/>
    </location>
</feature>
<feature type="transmembrane region" description="Helical" evidence="7">
    <location>
        <begin position="56"/>
        <end position="74"/>
    </location>
</feature>
<dbReference type="InterPro" id="IPR036927">
    <property type="entry name" value="Cyt_c_oxase-like_su1_sf"/>
</dbReference>
<accession>A0A9W7NJT3</accession>
<feature type="transmembrane region" description="Helical" evidence="7">
    <location>
        <begin position="365"/>
        <end position="388"/>
    </location>
</feature>
<dbReference type="PROSITE" id="PS50855">
    <property type="entry name" value="COX1"/>
    <property type="match status" value="1"/>
</dbReference>
<feature type="transmembrane region" description="Helical" evidence="7">
    <location>
        <begin position="181"/>
        <end position="206"/>
    </location>
</feature>
<keyword evidence="6" id="KW-0249">Electron transport</keyword>
<organism evidence="9 10">
    <name type="scientific">Roseomonas genomospecies 6</name>
    <dbReference type="NCBI Taxonomy" id="214106"/>
    <lineage>
        <taxon>Bacteria</taxon>
        <taxon>Pseudomonadati</taxon>
        <taxon>Pseudomonadota</taxon>
        <taxon>Alphaproteobacteria</taxon>
        <taxon>Acetobacterales</taxon>
        <taxon>Roseomonadaceae</taxon>
        <taxon>Roseomonas</taxon>
    </lineage>
</organism>
<dbReference type="InterPro" id="IPR000883">
    <property type="entry name" value="Cyt_C_Oxase_1"/>
</dbReference>
<feature type="domain" description="Cytochrome oxidase subunit I profile" evidence="8">
    <location>
        <begin position="8"/>
        <end position="430"/>
    </location>
</feature>
<keyword evidence="3 6" id="KW-0812">Transmembrane</keyword>
<dbReference type="EMBL" id="QOKW01000008">
    <property type="protein sequence ID" value="KAA0680712.1"/>
    <property type="molecule type" value="Genomic_DNA"/>
</dbReference>
<dbReference type="GO" id="GO:0016020">
    <property type="term" value="C:membrane"/>
    <property type="evidence" value="ECO:0007669"/>
    <property type="project" value="UniProtKB-SubCell"/>
</dbReference>
<evidence type="ECO:0000313" key="9">
    <source>
        <dbReference type="EMBL" id="KAA0680712.1"/>
    </source>
</evidence>
<feature type="transmembrane region" description="Helical" evidence="7">
    <location>
        <begin position="218"/>
        <end position="241"/>
    </location>
</feature>
<dbReference type="OrthoDB" id="9767153at2"/>
<dbReference type="GO" id="GO:0022904">
    <property type="term" value="P:respiratory electron transport chain"/>
    <property type="evidence" value="ECO:0007669"/>
    <property type="project" value="TreeGrafter"/>
</dbReference>
<comment type="subcellular location">
    <subcellularLocation>
        <location evidence="1">Membrane</location>
        <topology evidence="1">Multi-pass membrane protein</topology>
    </subcellularLocation>
</comment>
<evidence type="ECO:0000313" key="10">
    <source>
        <dbReference type="Proteomes" id="UP000480854"/>
    </source>
</evidence>
<keyword evidence="6" id="KW-0479">Metal-binding</keyword>
<comment type="caution">
    <text evidence="9">The sequence shown here is derived from an EMBL/GenBank/DDBJ whole genome shotgun (WGS) entry which is preliminary data.</text>
</comment>
<dbReference type="PANTHER" id="PTHR10422:SF43">
    <property type="entry name" value="NITRIC OXIDE REDUCTASE SUBUNIT B"/>
    <property type="match status" value="1"/>
</dbReference>
<dbReference type="Gene3D" id="1.20.210.10">
    <property type="entry name" value="Cytochrome c oxidase-like, subunit I domain"/>
    <property type="match status" value="1"/>
</dbReference>
<evidence type="ECO:0000256" key="1">
    <source>
        <dbReference type="ARBA" id="ARBA00004141"/>
    </source>
</evidence>
<feature type="transmembrane region" description="Helical" evidence="7">
    <location>
        <begin position="149"/>
        <end position="169"/>
    </location>
</feature>
<dbReference type="PANTHER" id="PTHR10422">
    <property type="entry name" value="CYTOCHROME C OXIDASE SUBUNIT 1"/>
    <property type="match status" value="1"/>
</dbReference>
<evidence type="ECO:0000256" key="2">
    <source>
        <dbReference type="ARBA" id="ARBA00022660"/>
    </source>
</evidence>
<dbReference type="GO" id="GO:0004129">
    <property type="term" value="F:cytochrome-c oxidase activity"/>
    <property type="evidence" value="ECO:0007669"/>
    <property type="project" value="InterPro"/>
</dbReference>
<comment type="similarity">
    <text evidence="6">Belongs to the heme-copper respiratory oxidase family.</text>
</comment>
<evidence type="ECO:0000256" key="4">
    <source>
        <dbReference type="ARBA" id="ARBA00022989"/>
    </source>
</evidence>
<gene>
    <name evidence="9" type="ORF">DS843_12820</name>
</gene>
<dbReference type="AlphaFoldDB" id="A0A9W7NJT3"/>
<proteinExistence type="inferred from homology"/>
<evidence type="ECO:0000256" key="7">
    <source>
        <dbReference type="SAM" id="Phobius"/>
    </source>
</evidence>
<dbReference type="PROSITE" id="PS00077">
    <property type="entry name" value="COX1_CUB"/>
    <property type="match status" value="1"/>
</dbReference>
<keyword evidence="4 7" id="KW-1133">Transmembrane helix</keyword>
<dbReference type="InterPro" id="IPR023615">
    <property type="entry name" value="Cyt_c_Oxase_su1_BS"/>
</dbReference>
<evidence type="ECO:0000259" key="8">
    <source>
        <dbReference type="PROSITE" id="PS50855"/>
    </source>
</evidence>
<protein>
    <submittedName>
        <fullName evidence="9">Nitric-oxide reductase large subunit</fullName>
    </submittedName>
</protein>
<keyword evidence="5 7" id="KW-0472">Membrane</keyword>
<feature type="transmembrane region" description="Helical" evidence="7">
    <location>
        <begin position="12"/>
        <end position="36"/>
    </location>
</feature>
<dbReference type="Pfam" id="PF00115">
    <property type="entry name" value="COX1"/>
    <property type="match status" value="1"/>
</dbReference>
<feature type="transmembrane region" description="Helical" evidence="7">
    <location>
        <begin position="86"/>
        <end position="108"/>
    </location>
</feature>
<feature type="transmembrane region" description="Helical" evidence="7">
    <location>
        <begin position="120"/>
        <end position="137"/>
    </location>
</feature>
<evidence type="ECO:0000256" key="6">
    <source>
        <dbReference type="RuleBase" id="RU000370"/>
    </source>
</evidence>
<dbReference type="SUPFAM" id="SSF81442">
    <property type="entry name" value="Cytochrome c oxidase subunit I-like"/>
    <property type="match status" value="1"/>
</dbReference>
<keyword evidence="6" id="KW-0349">Heme</keyword>
<feature type="transmembrane region" description="Helical" evidence="7">
    <location>
        <begin position="327"/>
        <end position="345"/>
    </location>
</feature>
<dbReference type="GO" id="GO:0009060">
    <property type="term" value="P:aerobic respiration"/>
    <property type="evidence" value="ECO:0007669"/>
    <property type="project" value="InterPro"/>
</dbReference>
<dbReference type="GO" id="GO:0015990">
    <property type="term" value="P:electron transport coupled proton transport"/>
    <property type="evidence" value="ECO:0007669"/>
    <property type="project" value="TreeGrafter"/>
</dbReference>
<keyword evidence="10" id="KW-1185">Reference proteome</keyword>
<dbReference type="Proteomes" id="UP000480854">
    <property type="component" value="Unassembled WGS sequence"/>
</dbReference>